<evidence type="ECO:0000259" key="11">
    <source>
        <dbReference type="PROSITE" id="PS50879"/>
    </source>
</evidence>
<comment type="subunit">
    <text evidence="4">Monomer.</text>
</comment>
<feature type="domain" description="RNase H type-1" evidence="11">
    <location>
        <begin position="1"/>
        <end position="178"/>
    </location>
</feature>
<evidence type="ECO:0000313" key="13">
    <source>
        <dbReference type="Proteomes" id="UP000474676"/>
    </source>
</evidence>
<keyword evidence="8" id="KW-0255">Endonuclease</keyword>
<dbReference type="GO" id="GO:0046872">
    <property type="term" value="F:metal ion binding"/>
    <property type="evidence" value="ECO:0007669"/>
    <property type="project" value="UniProtKB-KW"/>
</dbReference>
<keyword evidence="9" id="KW-0378">Hydrolase</keyword>
<comment type="catalytic activity">
    <reaction evidence="1">
        <text>Endonucleolytic cleavage to 5'-phosphomonoester.</text>
        <dbReference type="EC" id="3.1.26.4"/>
    </reaction>
</comment>
<evidence type="ECO:0000256" key="6">
    <source>
        <dbReference type="ARBA" id="ARBA00022722"/>
    </source>
</evidence>
<comment type="caution">
    <text evidence="12">The sequence shown here is derived from an EMBL/GenBank/DDBJ whole genome shotgun (WGS) entry which is preliminary data.</text>
</comment>
<dbReference type="PROSITE" id="PS50879">
    <property type="entry name" value="RNASE_H_1"/>
    <property type="match status" value="1"/>
</dbReference>
<keyword evidence="6" id="KW-0540">Nuclease</keyword>
<dbReference type="InterPro" id="IPR012337">
    <property type="entry name" value="RNaseH-like_sf"/>
</dbReference>
<dbReference type="GO" id="GO:0003676">
    <property type="term" value="F:nucleic acid binding"/>
    <property type="evidence" value="ECO:0007669"/>
    <property type="project" value="InterPro"/>
</dbReference>
<evidence type="ECO:0000256" key="8">
    <source>
        <dbReference type="ARBA" id="ARBA00022759"/>
    </source>
</evidence>
<evidence type="ECO:0000256" key="1">
    <source>
        <dbReference type="ARBA" id="ARBA00000077"/>
    </source>
</evidence>
<dbReference type="AlphaFoldDB" id="A0A6L5Y5F7"/>
<dbReference type="RefSeq" id="WP_154574378.1">
    <property type="nucleotide sequence ID" value="NZ_JAQXGS010000043.1"/>
</dbReference>
<evidence type="ECO:0000256" key="10">
    <source>
        <dbReference type="ARBA" id="ARBA00022842"/>
    </source>
</evidence>
<dbReference type="InterPro" id="IPR036397">
    <property type="entry name" value="RNaseH_sf"/>
</dbReference>
<evidence type="ECO:0000256" key="7">
    <source>
        <dbReference type="ARBA" id="ARBA00022723"/>
    </source>
</evidence>
<dbReference type="EC" id="3.1.26.4" evidence="5"/>
<dbReference type="GeneID" id="303114936"/>
<proteinExistence type="inferred from homology"/>
<name>A0A6L5Y5F7_9FIRM</name>
<evidence type="ECO:0000313" key="12">
    <source>
        <dbReference type="EMBL" id="MST51930.1"/>
    </source>
</evidence>
<evidence type="ECO:0000256" key="3">
    <source>
        <dbReference type="ARBA" id="ARBA00005300"/>
    </source>
</evidence>
<evidence type="ECO:0000256" key="2">
    <source>
        <dbReference type="ARBA" id="ARBA00001946"/>
    </source>
</evidence>
<dbReference type="EMBL" id="VUMZ01000005">
    <property type="protein sequence ID" value="MST51930.1"/>
    <property type="molecule type" value="Genomic_DNA"/>
</dbReference>
<dbReference type="Gene3D" id="3.30.420.10">
    <property type="entry name" value="Ribonuclease H-like superfamily/Ribonuclease H"/>
    <property type="match status" value="1"/>
</dbReference>
<gene>
    <name evidence="12" type="ORF">FYJ64_06320</name>
</gene>
<organism evidence="12 13">
    <name type="scientific">Hornefia butyriciproducens</name>
    <dbReference type="NCBI Taxonomy" id="2652293"/>
    <lineage>
        <taxon>Bacteria</taxon>
        <taxon>Bacillati</taxon>
        <taxon>Bacillota</taxon>
        <taxon>Clostridia</taxon>
        <taxon>Peptostreptococcales</taxon>
        <taxon>Anaerovoracaceae</taxon>
        <taxon>Hornefia</taxon>
    </lineage>
</organism>
<reference evidence="12 13" key="1">
    <citation type="submission" date="2019-08" db="EMBL/GenBank/DDBJ databases">
        <title>In-depth cultivation of the pig gut microbiome towards novel bacterial diversity and tailored functional studies.</title>
        <authorList>
            <person name="Wylensek D."/>
            <person name="Hitch T.C.A."/>
            <person name="Clavel T."/>
        </authorList>
    </citation>
    <scope>NUCLEOTIDE SEQUENCE [LARGE SCALE GENOMIC DNA]</scope>
    <source>
        <strain evidence="12 13">WCA-MUC-591-APC-3H</strain>
    </source>
</reference>
<dbReference type="SUPFAM" id="SSF53098">
    <property type="entry name" value="Ribonuclease H-like"/>
    <property type="match status" value="1"/>
</dbReference>
<dbReference type="InterPro" id="IPR022892">
    <property type="entry name" value="RNaseHI"/>
</dbReference>
<keyword evidence="13" id="KW-1185">Reference proteome</keyword>
<evidence type="ECO:0000256" key="4">
    <source>
        <dbReference type="ARBA" id="ARBA00011245"/>
    </source>
</evidence>
<dbReference type="Pfam" id="PF00075">
    <property type="entry name" value="RNase_H"/>
    <property type="match status" value="1"/>
</dbReference>
<protein>
    <recommendedName>
        <fullName evidence="5">ribonuclease H</fullName>
        <ecNumber evidence="5">3.1.26.4</ecNumber>
    </recommendedName>
</protein>
<dbReference type="GO" id="GO:0004523">
    <property type="term" value="F:RNA-DNA hybrid ribonuclease activity"/>
    <property type="evidence" value="ECO:0007669"/>
    <property type="project" value="UniProtKB-EC"/>
</dbReference>
<dbReference type="PANTHER" id="PTHR10642">
    <property type="entry name" value="RIBONUCLEASE H1"/>
    <property type="match status" value="1"/>
</dbReference>
<dbReference type="CDD" id="cd09278">
    <property type="entry name" value="RNase_HI_prokaryote_like"/>
    <property type="match status" value="1"/>
</dbReference>
<keyword evidence="10" id="KW-0460">Magnesium</keyword>
<evidence type="ECO:0000256" key="5">
    <source>
        <dbReference type="ARBA" id="ARBA00012180"/>
    </source>
</evidence>
<dbReference type="GO" id="GO:0043137">
    <property type="term" value="P:DNA replication, removal of RNA primer"/>
    <property type="evidence" value="ECO:0007669"/>
    <property type="project" value="TreeGrafter"/>
</dbReference>
<sequence length="184" mass="21199">MAQILNIYSDGGCAGNQNDKNLGGWGAILEFGDHKKELHGSEADTTNNRMELTAVISAFSALNREGLTVRVFTDSSYVADCFRKKWYVNWEKNGWKTSQKKPVENQELWQTLLALVRRHDVNFYRVKGHVNPDHPSTNMDRLYEKFVRWNGTGFSFEDFLYITEMNNRADELANIGIDEIRQAE</sequence>
<comment type="cofactor">
    <cofactor evidence="2">
        <name>Mg(2+)</name>
        <dbReference type="ChEBI" id="CHEBI:18420"/>
    </cofactor>
</comment>
<comment type="similarity">
    <text evidence="3">Belongs to the RNase H family.</text>
</comment>
<dbReference type="InterPro" id="IPR050092">
    <property type="entry name" value="RNase_H"/>
</dbReference>
<dbReference type="PANTHER" id="PTHR10642:SF26">
    <property type="entry name" value="RIBONUCLEASE H1"/>
    <property type="match status" value="1"/>
</dbReference>
<dbReference type="InterPro" id="IPR002156">
    <property type="entry name" value="RNaseH_domain"/>
</dbReference>
<evidence type="ECO:0000256" key="9">
    <source>
        <dbReference type="ARBA" id="ARBA00022801"/>
    </source>
</evidence>
<dbReference type="Proteomes" id="UP000474676">
    <property type="component" value="Unassembled WGS sequence"/>
</dbReference>
<keyword evidence="7" id="KW-0479">Metal-binding</keyword>
<accession>A0A6L5Y5F7</accession>